<sequence>EVGNKIPDTETQEYKCMKDIVSKLLRKHSDCAYEVLKIIAQDFDWGTIFYHPLELDGGWIVSLRVLKGTSTKTLVTLDYLCKTLEDALNTAASKFLREYLLDSK</sequence>
<reference evidence="1" key="2">
    <citation type="submission" date="2014-07" db="EMBL/GenBank/DDBJ databases">
        <authorList>
            <person name="Hull J."/>
        </authorList>
    </citation>
    <scope>NUCLEOTIDE SEQUENCE</scope>
</reference>
<feature type="non-terminal residue" evidence="1">
    <location>
        <position position="104"/>
    </location>
</feature>
<dbReference type="EMBL" id="GBHO01036007">
    <property type="protein sequence ID" value="JAG07597.1"/>
    <property type="molecule type" value="Transcribed_RNA"/>
</dbReference>
<evidence type="ECO:0000313" key="1">
    <source>
        <dbReference type="EMBL" id="JAG07597.1"/>
    </source>
</evidence>
<protein>
    <submittedName>
        <fullName evidence="1">UDP-N-acetylenolpyruvoylglucosamine reductase</fullName>
    </submittedName>
</protein>
<name>A0A0A9WGR0_LYGHE</name>
<gene>
    <name evidence="1" type="primary">murB_4</name>
    <name evidence="1" type="ORF">CM83_104711</name>
</gene>
<proteinExistence type="predicted"/>
<dbReference type="AlphaFoldDB" id="A0A0A9WGR0"/>
<accession>A0A0A9WGR0</accession>
<reference evidence="1" key="1">
    <citation type="journal article" date="2014" name="PLoS ONE">
        <title>Transcriptome-Based Identification of ABC Transporters in the Western Tarnished Plant Bug Lygus hesperus.</title>
        <authorList>
            <person name="Hull J.J."/>
            <person name="Chaney K."/>
            <person name="Geib S.M."/>
            <person name="Fabrick J.A."/>
            <person name="Brent C.S."/>
            <person name="Walsh D."/>
            <person name="Lavine L.C."/>
        </authorList>
    </citation>
    <scope>NUCLEOTIDE SEQUENCE</scope>
</reference>
<organism evidence="1">
    <name type="scientific">Lygus hesperus</name>
    <name type="common">Western plant bug</name>
    <dbReference type="NCBI Taxonomy" id="30085"/>
    <lineage>
        <taxon>Eukaryota</taxon>
        <taxon>Metazoa</taxon>
        <taxon>Ecdysozoa</taxon>
        <taxon>Arthropoda</taxon>
        <taxon>Hexapoda</taxon>
        <taxon>Insecta</taxon>
        <taxon>Pterygota</taxon>
        <taxon>Neoptera</taxon>
        <taxon>Paraneoptera</taxon>
        <taxon>Hemiptera</taxon>
        <taxon>Heteroptera</taxon>
        <taxon>Panheteroptera</taxon>
        <taxon>Cimicomorpha</taxon>
        <taxon>Miridae</taxon>
        <taxon>Mirini</taxon>
        <taxon>Lygus</taxon>
    </lineage>
</organism>
<feature type="non-terminal residue" evidence="1">
    <location>
        <position position="1"/>
    </location>
</feature>